<accession>A0A1Q3BG09</accession>
<dbReference type="Proteomes" id="UP000187406">
    <property type="component" value="Unassembled WGS sequence"/>
</dbReference>
<evidence type="ECO:0000259" key="3">
    <source>
        <dbReference type="PROSITE" id="PS50089"/>
    </source>
</evidence>
<gene>
    <name evidence="4" type="ORF">CFOL_v3_10449</name>
</gene>
<dbReference type="SUPFAM" id="SSF57850">
    <property type="entry name" value="RING/U-box"/>
    <property type="match status" value="1"/>
</dbReference>
<dbReference type="STRING" id="3775.A0A1Q3BG09"/>
<feature type="compositionally biased region" description="Polar residues" evidence="2">
    <location>
        <begin position="385"/>
        <end position="399"/>
    </location>
</feature>
<dbReference type="EMBL" id="BDDD01000511">
    <property type="protein sequence ID" value="GAV66940.1"/>
    <property type="molecule type" value="Genomic_DNA"/>
</dbReference>
<keyword evidence="1" id="KW-0862">Zinc</keyword>
<keyword evidence="1" id="KW-0863">Zinc-finger</keyword>
<dbReference type="InParanoid" id="A0A1Q3BG09"/>
<sequence length="405" mass="44420">MVGSKETDHDHHDHPLMNGGDDRDDDVGLESPCSGVACSICFDLVSDNGARSRAKLHCGHEFHLDCIGSAFNMKGAMQCPNCRKVEKGRWLYANGSARSLPEFSMEDLIPDEDFYDLSYPALPFRLHWCPFGELMPVGSSFEEVESPSTTYHDFRGHHTVFADHTVASSVAHSYVAYVAPIAPTNSRSSDSVDDPNFSHHWSSLSRHNENLPPNGFPAINIQYHSWGRHSPPFVVSSSHVNGAEQASVPPQTFRSPHGEPDAIITRSASRAGNSFISSAVPHHPGNGAQTHERIQLSYAFHHQQQPSHSPGMPSSMVPCIRRVDGTRGLQNVMQAAPQPDQNGGFYVCPPSSSSGQTFHEAESHLPNHCPHPIVHRETGWGSYYQNAGGSDSGNRSSSFWPRHSS</sequence>
<dbReference type="InterPro" id="IPR001841">
    <property type="entry name" value="Znf_RING"/>
</dbReference>
<feature type="region of interest" description="Disordered" evidence="2">
    <location>
        <begin position="385"/>
        <end position="405"/>
    </location>
</feature>
<evidence type="ECO:0000256" key="1">
    <source>
        <dbReference type="PROSITE-ProRule" id="PRU00175"/>
    </source>
</evidence>
<dbReference type="InterPro" id="IPR044274">
    <property type="entry name" value="RFI2"/>
</dbReference>
<dbReference type="PROSITE" id="PS50089">
    <property type="entry name" value="ZF_RING_2"/>
    <property type="match status" value="1"/>
</dbReference>
<keyword evidence="1" id="KW-0479">Metal-binding</keyword>
<dbReference type="GO" id="GO:0004842">
    <property type="term" value="F:ubiquitin-protein transferase activity"/>
    <property type="evidence" value="ECO:0007669"/>
    <property type="project" value="InterPro"/>
</dbReference>
<evidence type="ECO:0000256" key="2">
    <source>
        <dbReference type="SAM" id="MobiDB-lite"/>
    </source>
</evidence>
<feature type="compositionally biased region" description="Basic and acidic residues" evidence="2">
    <location>
        <begin position="1"/>
        <end position="15"/>
    </location>
</feature>
<dbReference type="AlphaFoldDB" id="A0A1Q3BG09"/>
<dbReference type="InterPro" id="IPR013083">
    <property type="entry name" value="Znf_RING/FYVE/PHD"/>
</dbReference>
<feature type="region of interest" description="Disordered" evidence="2">
    <location>
        <begin position="351"/>
        <end position="370"/>
    </location>
</feature>
<dbReference type="PANTHER" id="PTHR46798">
    <property type="entry name" value="OS09G0511500 PROTEIN"/>
    <property type="match status" value="1"/>
</dbReference>
<dbReference type="Pfam" id="PF13639">
    <property type="entry name" value="zf-RING_2"/>
    <property type="match status" value="1"/>
</dbReference>
<keyword evidence="5" id="KW-1185">Reference proteome</keyword>
<dbReference type="FunCoup" id="A0A1Q3BG09">
    <property type="interactions" value="6"/>
</dbReference>
<evidence type="ECO:0000313" key="4">
    <source>
        <dbReference type="EMBL" id="GAV66940.1"/>
    </source>
</evidence>
<feature type="region of interest" description="Disordered" evidence="2">
    <location>
        <begin position="1"/>
        <end position="24"/>
    </location>
</feature>
<dbReference type="SMART" id="SM00184">
    <property type="entry name" value="RING"/>
    <property type="match status" value="1"/>
</dbReference>
<dbReference type="PANTHER" id="PTHR46798:SF5">
    <property type="entry name" value="E3 UBIQUITIN-PROTEIN LIGASE RFI2"/>
    <property type="match status" value="1"/>
</dbReference>
<name>A0A1Q3BG09_CEPFO</name>
<dbReference type="GO" id="GO:0008270">
    <property type="term" value="F:zinc ion binding"/>
    <property type="evidence" value="ECO:0007669"/>
    <property type="project" value="UniProtKB-KW"/>
</dbReference>
<dbReference type="OrthoDB" id="8062037at2759"/>
<organism evidence="4 5">
    <name type="scientific">Cephalotus follicularis</name>
    <name type="common">Albany pitcher plant</name>
    <dbReference type="NCBI Taxonomy" id="3775"/>
    <lineage>
        <taxon>Eukaryota</taxon>
        <taxon>Viridiplantae</taxon>
        <taxon>Streptophyta</taxon>
        <taxon>Embryophyta</taxon>
        <taxon>Tracheophyta</taxon>
        <taxon>Spermatophyta</taxon>
        <taxon>Magnoliopsida</taxon>
        <taxon>eudicotyledons</taxon>
        <taxon>Gunneridae</taxon>
        <taxon>Pentapetalae</taxon>
        <taxon>rosids</taxon>
        <taxon>fabids</taxon>
        <taxon>Oxalidales</taxon>
        <taxon>Cephalotaceae</taxon>
        <taxon>Cephalotus</taxon>
    </lineage>
</organism>
<reference evidence="5" key="1">
    <citation type="submission" date="2016-04" db="EMBL/GenBank/DDBJ databases">
        <title>Cephalotus genome sequencing.</title>
        <authorList>
            <person name="Fukushima K."/>
            <person name="Hasebe M."/>
            <person name="Fang X."/>
        </authorList>
    </citation>
    <scope>NUCLEOTIDE SEQUENCE [LARGE SCALE GENOMIC DNA]</scope>
    <source>
        <strain evidence="5">cv. St1</strain>
    </source>
</reference>
<evidence type="ECO:0000313" key="5">
    <source>
        <dbReference type="Proteomes" id="UP000187406"/>
    </source>
</evidence>
<proteinExistence type="predicted"/>
<feature type="domain" description="RING-type" evidence="3">
    <location>
        <begin position="38"/>
        <end position="83"/>
    </location>
</feature>
<comment type="caution">
    <text evidence="4">The sequence shown here is derived from an EMBL/GenBank/DDBJ whole genome shotgun (WGS) entry which is preliminary data.</text>
</comment>
<dbReference type="Gene3D" id="3.30.40.10">
    <property type="entry name" value="Zinc/RING finger domain, C3HC4 (zinc finger)"/>
    <property type="match status" value="1"/>
</dbReference>
<protein>
    <submittedName>
        <fullName evidence="4">Zf-RING_2 domain-containing protein</fullName>
    </submittedName>
</protein>